<dbReference type="GO" id="GO:0005576">
    <property type="term" value="C:extracellular region"/>
    <property type="evidence" value="ECO:0007669"/>
    <property type="project" value="UniProtKB-SubCell"/>
</dbReference>
<sequence>MCTRIICITTYPKLITFANVPNHSLTSLSPLDTFSFIRGASLSGVCQGLIKDLDITGLGSDAKGSSWVTLFTFVALLVSAIAQAANHSISLYNTIIVLYFCYLQLICKLMLVIGSMQKRSMGAPVSEVGLPAKVVFRYHIGLGMASGFMFGLQKGAFSDWFGAVSLVFFGISAMVILSVPVITLAGVGFLLVFLIKAFHPLIGSYCLSAGPRTSFIKILFVNIYIMFCFVVQWIYVVMTIEQTIQRNPVIHNGPQFPITFGQNSEWSSQTCVHLQCLPPLRPAMSVEKLRLMCLLWPDDKPDEHIVEVELDNNWTVAFLKDMIKDNHAHGLADVDSCNLVLWKCSCIPDDDNLEQTLKTLQFDGSDERLVRLTSTHQQISQYFRDQDLSKEPIHILVELPAFESPPPSHKELCITSPSPDLPCSAMLLGQYIRVQEPNVRVIWTGGWKLDDVAECRGWYSYLNKRNGWIPGEGTVFIFDEAQESYKDMELWNELFKGIHDYPDHRAIAFMSYGSPASFIDIQGTRFYIASTARVSLLPTAHEDNLPAVGLLFTPVEFDELVSKNYPDSDYHFHPSFLNMVFEITEGHVGAMYSFLNIILGSNSYHELKHSGQCYTWELFQKTVSPTWFLQQFESAASSVFRRGLPPDDDLRVPAVACVLSLVLCTGSVQDANFTTEDNSSALQLCFSKGWLHTDNIDNKTKYFFLSSLHRWYIEWKLCGILDTTFHTDNDILDFVINVISVFSSQMLSTTQRVSAAGHVQRLPGAQYQDEFYHCCHTHSNGLLVTFPIFGTAKERVKFYIPAKQWGVELLRDDDQIAQHSGQFSFQTGSYGTSLSLTDHIILDYHTTQPKSSEDSRQ</sequence>
<dbReference type="EMBL" id="DS547149">
    <property type="protein sequence ID" value="EDR00458.1"/>
    <property type="molecule type" value="Genomic_DNA"/>
</dbReference>
<evidence type="ECO:0000256" key="1">
    <source>
        <dbReference type="ARBA" id="ARBA00004340"/>
    </source>
</evidence>
<feature type="transmembrane region" description="Helical" evidence="4">
    <location>
        <begin position="67"/>
        <end position="85"/>
    </location>
</feature>
<dbReference type="GO" id="GO:0043657">
    <property type="term" value="C:host cell"/>
    <property type="evidence" value="ECO:0007669"/>
    <property type="project" value="UniProtKB-SubCell"/>
</dbReference>
<comment type="subcellular location">
    <subcellularLocation>
        <location evidence="1">Host cell</location>
    </subcellularLocation>
    <subcellularLocation>
        <location evidence="2">Secreted</location>
    </subcellularLocation>
</comment>
<dbReference type="KEGG" id="lbc:LACBIDRAFT_334116"/>
<dbReference type="OrthoDB" id="3060480at2759"/>
<evidence type="ECO:0000313" key="6">
    <source>
        <dbReference type="EMBL" id="EDR00458.1"/>
    </source>
</evidence>
<evidence type="ECO:0000259" key="5">
    <source>
        <dbReference type="Pfam" id="PF20147"/>
    </source>
</evidence>
<name>B0DY49_LACBS</name>
<proteinExistence type="predicted"/>
<reference evidence="6 7" key="1">
    <citation type="journal article" date="2008" name="Nature">
        <title>The genome of Laccaria bicolor provides insights into mycorrhizal symbiosis.</title>
        <authorList>
            <person name="Martin F."/>
            <person name="Aerts A."/>
            <person name="Ahren D."/>
            <person name="Brun A."/>
            <person name="Danchin E.G.J."/>
            <person name="Duchaussoy F."/>
            <person name="Gibon J."/>
            <person name="Kohler A."/>
            <person name="Lindquist E."/>
            <person name="Pereda V."/>
            <person name="Salamov A."/>
            <person name="Shapiro H.J."/>
            <person name="Wuyts J."/>
            <person name="Blaudez D."/>
            <person name="Buee M."/>
            <person name="Brokstein P."/>
            <person name="Canbaeck B."/>
            <person name="Cohen D."/>
            <person name="Courty P.E."/>
            <person name="Coutinho P.M."/>
            <person name="Delaruelle C."/>
            <person name="Detter J.C."/>
            <person name="Deveau A."/>
            <person name="DiFazio S."/>
            <person name="Duplessis S."/>
            <person name="Fraissinet-Tachet L."/>
            <person name="Lucic E."/>
            <person name="Frey-Klett P."/>
            <person name="Fourrey C."/>
            <person name="Feussner I."/>
            <person name="Gay G."/>
            <person name="Grimwood J."/>
            <person name="Hoegger P.J."/>
            <person name="Jain P."/>
            <person name="Kilaru S."/>
            <person name="Labbe J."/>
            <person name="Lin Y.C."/>
            <person name="Legue V."/>
            <person name="Le Tacon F."/>
            <person name="Marmeisse R."/>
            <person name="Melayah D."/>
            <person name="Montanini B."/>
            <person name="Muratet M."/>
            <person name="Nehls U."/>
            <person name="Niculita-Hirzel H."/>
            <person name="Oudot-Le Secq M.P."/>
            <person name="Peter M."/>
            <person name="Quesneville H."/>
            <person name="Rajashekar B."/>
            <person name="Reich M."/>
            <person name="Rouhier N."/>
            <person name="Schmutz J."/>
            <person name="Yin T."/>
            <person name="Chalot M."/>
            <person name="Henrissat B."/>
            <person name="Kuees U."/>
            <person name="Lucas S."/>
            <person name="Van de Peer Y."/>
            <person name="Podila G.K."/>
            <person name="Polle A."/>
            <person name="Pukkila P.J."/>
            <person name="Richardson P.M."/>
            <person name="Rouze P."/>
            <person name="Sanders I.R."/>
            <person name="Stajich J.E."/>
            <person name="Tunlid A."/>
            <person name="Tuskan G."/>
            <person name="Grigoriev I.V."/>
        </authorList>
    </citation>
    <scope>NUCLEOTIDE SEQUENCE [LARGE SCALE GENOMIC DNA]</scope>
    <source>
        <strain evidence="7">S238N-H82 / ATCC MYA-4686</strain>
    </source>
</reference>
<keyword evidence="7" id="KW-1185">Reference proteome</keyword>
<accession>B0DY49</accession>
<protein>
    <submittedName>
        <fullName evidence="6">Predicted protein</fullName>
    </submittedName>
</protein>
<dbReference type="STRING" id="486041.B0DY49"/>
<dbReference type="RefSeq" id="XP_001888850.1">
    <property type="nucleotide sequence ID" value="XM_001888815.1"/>
</dbReference>
<evidence type="ECO:0000256" key="3">
    <source>
        <dbReference type="ARBA" id="ARBA00022525"/>
    </source>
</evidence>
<organism evidence="7">
    <name type="scientific">Laccaria bicolor (strain S238N-H82 / ATCC MYA-4686)</name>
    <name type="common">Bicoloured deceiver</name>
    <name type="synonym">Laccaria laccata var. bicolor</name>
    <dbReference type="NCBI Taxonomy" id="486041"/>
    <lineage>
        <taxon>Eukaryota</taxon>
        <taxon>Fungi</taxon>
        <taxon>Dikarya</taxon>
        <taxon>Basidiomycota</taxon>
        <taxon>Agaricomycotina</taxon>
        <taxon>Agaricomycetes</taxon>
        <taxon>Agaricomycetidae</taxon>
        <taxon>Agaricales</taxon>
        <taxon>Agaricineae</taxon>
        <taxon>Hydnangiaceae</taxon>
        <taxon>Laccaria</taxon>
    </lineage>
</organism>
<dbReference type="HOGENOM" id="CLU_333462_0_0_1"/>
<feature type="transmembrane region" description="Helical" evidence="4">
    <location>
        <begin position="91"/>
        <end position="113"/>
    </location>
</feature>
<dbReference type="GeneID" id="6084491"/>
<keyword evidence="3" id="KW-0964">Secreted</keyword>
<feature type="transmembrane region" description="Helical" evidence="4">
    <location>
        <begin position="215"/>
        <end position="238"/>
    </location>
</feature>
<keyword evidence="4" id="KW-0812">Transmembrane</keyword>
<keyword evidence="4" id="KW-0472">Membrane</keyword>
<feature type="domain" description="Crinkler effector protein N-terminal" evidence="5">
    <location>
        <begin position="289"/>
        <end position="398"/>
    </location>
</feature>
<dbReference type="AlphaFoldDB" id="B0DY49"/>
<evidence type="ECO:0000256" key="2">
    <source>
        <dbReference type="ARBA" id="ARBA00004613"/>
    </source>
</evidence>
<dbReference type="Proteomes" id="UP000001194">
    <property type="component" value="Unassembled WGS sequence"/>
</dbReference>
<dbReference type="Pfam" id="PF20147">
    <property type="entry name" value="Crinkler"/>
    <property type="match status" value="1"/>
</dbReference>
<dbReference type="InParanoid" id="B0DY49"/>
<evidence type="ECO:0000313" key="7">
    <source>
        <dbReference type="Proteomes" id="UP000001194"/>
    </source>
</evidence>
<dbReference type="InterPro" id="IPR045379">
    <property type="entry name" value="Crinkler_N"/>
</dbReference>
<keyword evidence="4" id="KW-1133">Transmembrane helix</keyword>
<feature type="transmembrane region" description="Helical" evidence="4">
    <location>
        <begin position="134"/>
        <end position="152"/>
    </location>
</feature>
<feature type="transmembrane region" description="Helical" evidence="4">
    <location>
        <begin position="164"/>
        <end position="194"/>
    </location>
</feature>
<gene>
    <name evidence="6" type="ORF">LACBIDRAFT_334116</name>
</gene>
<evidence type="ECO:0000256" key="4">
    <source>
        <dbReference type="SAM" id="Phobius"/>
    </source>
</evidence>